<proteinExistence type="predicted"/>
<name>A0A9D1GAW4_9FIRM</name>
<reference evidence="1" key="2">
    <citation type="journal article" date="2021" name="PeerJ">
        <title>Extensive microbial diversity within the chicken gut microbiome revealed by metagenomics and culture.</title>
        <authorList>
            <person name="Gilroy R."/>
            <person name="Ravi A."/>
            <person name="Getino M."/>
            <person name="Pursley I."/>
            <person name="Horton D.L."/>
            <person name="Alikhan N.F."/>
            <person name="Baker D."/>
            <person name="Gharbi K."/>
            <person name="Hall N."/>
            <person name="Watson M."/>
            <person name="Adriaenssens E.M."/>
            <person name="Foster-Nyarko E."/>
            <person name="Jarju S."/>
            <person name="Secka A."/>
            <person name="Antonio M."/>
            <person name="Oren A."/>
            <person name="Chaudhuri R.R."/>
            <person name="La Ragione R."/>
            <person name="Hildebrand F."/>
            <person name="Pallen M.J."/>
        </authorList>
    </citation>
    <scope>NUCLEOTIDE SEQUENCE</scope>
    <source>
        <strain evidence="1">CHK195-26880</strain>
    </source>
</reference>
<evidence type="ECO:0000313" key="2">
    <source>
        <dbReference type="Proteomes" id="UP000886833"/>
    </source>
</evidence>
<reference evidence="1" key="1">
    <citation type="submission" date="2020-10" db="EMBL/GenBank/DDBJ databases">
        <authorList>
            <person name="Gilroy R."/>
        </authorList>
    </citation>
    <scope>NUCLEOTIDE SEQUENCE</scope>
    <source>
        <strain evidence="1">CHK195-26880</strain>
    </source>
</reference>
<sequence>MYFTSGSANEWRVKNAKTVTKKCHYCGNTGEHYVLARLVGLALGFVFQPAWTKLGFRKYYLVCPICHRISKELTKSELEYLKEHYYDE</sequence>
<accession>A0A9D1GAW4</accession>
<gene>
    <name evidence="1" type="ORF">IAB59_01615</name>
</gene>
<evidence type="ECO:0000313" key="1">
    <source>
        <dbReference type="EMBL" id="HIT37162.1"/>
    </source>
</evidence>
<dbReference type="AlphaFoldDB" id="A0A9D1GAW4"/>
<dbReference type="EMBL" id="DVKQ01000017">
    <property type="protein sequence ID" value="HIT37162.1"/>
    <property type="molecule type" value="Genomic_DNA"/>
</dbReference>
<protein>
    <recommendedName>
        <fullName evidence="3">Zinc-ribbon 15 domain-containing protein</fullName>
    </recommendedName>
</protein>
<organism evidence="1 2">
    <name type="scientific">Candidatus Onthousia faecipullorum</name>
    <dbReference type="NCBI Taxonomy" id="2840887"/>
    <lineage>
        <taxon>Bacteria</taxon>
        <taxon>Bacillati</taxon>
        <taxon>Bacillota</taxon>
        <taxon>Bacilli</taxon>
        <taxon>Candidatus Onthousia</taxon>
    </lineage>
</organism>
<comment type="caution">
    <text evidence="1">The sequence shown here is derived from an EMBL/GenBank/DDBJ whole genome shotgun (WGS) entry which is preliminary data.</text>
</comment>
<dbReference type="Proteomes" id="UP000886833">
    <property type="component" value="Unassembled WGS sequence"/>
</dbReference>
<evidence type="ECO:0008006" key="3">
    <source>
        <dbReference type="Google" id="ProtNLM"/>
    </source>
</evidence>